<dbReference type="PANTHER" id="PTHR22789">
    <property type="entry name" value="FUCULOSE PHOSPHATE ALDOLASE"/>
    <property type="match status" value="1"/>
</dbReference>
<dbReference type="InterPro" id="IPR050197">
    <property type="entry name" value="Aldolase_class_II_sugar_metab"/>
</dbReference>
<organism evidence="4">
    <name type="scientific">Schlesneria paludicola</name>
    <dbReference type="NCBI Taxonomy" id="360056"/>
    <lineage>
        <taxon>Bacteria</taxon>
        <taxon>Pseudomonadati</taxon>
        <taxon>Planctomycetota</taxon>
        <taxon>Planctomycetia</taxon>
        <taxon>Planctomycetales</taxon>
        <taxon>Planctomycetaceae</taxon>
        <taxon>Schlesneria</taxon>
    </lineage>
</organism>
<dbReference type="Pfam" id="PF00596">
    <property type="entry name" value="Aldolase_II"/>
    <property type="match status" value="2"/>
</dbReference>
<dbReference type="GO" id="GO:0016832">
    <property type="term" value="F:aldehyde-lyase activity"/>
    <property type="evidence" value="ECO:0007669"/>
    <property type="project" value="TreeGrafter"/>
</dbReference>
<dbReference type="PANTHER" id="PTHR22789:SF0">
    <property type="entry name" value="3-OXO-TETRONATE 4-PHOSPHATE DECARBOXYLASE-RELATED"/>
    <property type="match status" value="1"/>
</dbReference>
<sequence>MPSRRYVHPRDDLLRIMERIYRYRMTTTSGGNLSIRDAEENIWITPARVDKGNLHRHDIVCVDAAGRVEGRHPPSSELPFHQAIYGARPDLRAIVHAHPVALVAFSICRQVPNTRLIHQARHVCGEAGFAPYALPGSRALADNVARTFAAGHHCVILENHGVVVGGSDLTEAFQRFETLEFTAQTTLNAALLGEVRYLSDQQWELSRRQAEPLPEFSPERPSSRECELRTQLRDFLRRGYQQRLFISTAGSFSARLDADAFLITPYLRDRQQIELDDLVRIDAGRREAGKTPSRSTRMHRAIYQRHPAIAAVVTAYPAHATAFCVTRAELNTRTIPESYLFLRDIPRLPFELPFGSGAELANSVSLARPIALLDNDGVLVCGTSVLDAFDRLEVLETTAEALIHSRPLGPVHALSDAVIEELRAAFGL</sequence>
<dbReference type="SMART" id="SM01007">
    <property type="entry name" value="Aldolase_II"/>
    <property type="match status" value="2"/>
</dbReference>
<gene>
    <name evidence="4" type="ORF">ENS64_03045</name>
</gene>
<feature type="domain" description="Class II aldolase/adducin N-terminal" evidence="3">
    <location>
        <begin position="11"/>
        <end position="187"/>
    </location>
</feature>
<feature type="domain" description="Class II aldolase/adducin N-terminal" evidence="3">
    <location>
        <begin position="230"/>
        <end position="403"/>
    </location>
</feature>
<reference evidence="4" key="1">
    <citation type="journal article" date="2020" name="mSystems">
        <title>Genome- and Community-Level Interaction Insights into Carbon Utilization and Element Cycling Functions of Hydrothermarchaeota in Hydrothermal Sediment.</title>
        <authorList>
            <person name="Zhou Z."/>
            <person name="Liu Y."/>
            <person name="Xu W."/>
            <person name="Pan J."/>
            <person name="Luo Z.H."/>
            <person name="Li M."/>
        </authorList>
    </citation>
    <scope>NUCLEOTIDE SEQUENCE [LARGE SCALE GENOMIC DNA]</scope>
    <source>
        <strain evidence="4">SpSt-508</strain>
    </source>
</reference>
<evidence type="ECO:0000256" key="2">
    <source>
        <dbReference type="ARBA" id="ARBA00023239"/>
    </source>
</evidence>
<proteinExistence type="predicted"/>
<comment type="caution">
    <text evidence="4">The sequence shown here is derived from an EMBL/GenBank/DDBJ whole genome shotgun (WGS) entry which is preliminary data.</text>
</comment>
<dbReference type="Gene3D" id="3.40.225.10">
    <property type="entry name" value="Class II aldolase/adducin N-terminal domain"/>
    <property type="match status" value="2"/>
</dbReference>
<dbReference type="EMBL" id="DSVQ01000006">
    <property type="protein sequence ID" value="HGT38231.1"/>
    <property type="molecule type" value="Genomic_DNA"/>
</dbReference>
<keyword evidence="2" id="KW-0456">Lyase</keyword>
<protein>
    <submittedName>
        <fullName evidence="4">Class II aldolase/adducin family protein</fullName>
    </submittedName>
</protein>
<dbReference type="InterPro" id="IPR001303">
    <property type="entry name" value="Aldolase_II/adducin_N"/>
</dbReference>
<dbReference type="SUPFAM" id="SSF53639">
    <property type="entry name" value="AraD/HMP-PK domain-like"/>
    <property type="match status" value="2"/>
</dbReference>
<evidence type="ECO:0000259" key="3">
    <source>
        <dbReference type="SMART" id="SM01007"/>
    </source>
</evidence>
<dbReference type="AlphaFoldDB" id="A0A7C4LNQ3"/>
<accession>A0A7C4LNQ3</accession>
<dbReference type="InterPro" id="IPR036409">
    <property type="entry name" value="Aldolase_II/adducin_N_sf"/>
</dbReference>
<dbReference type="GO" id="GO:0046872">
    <property type="term" value="F:metal ion binding"/>
    <property type="evidence" value="ECO:0007669"/>
    <property type="project" value="UniProtKB-KW"/>
</dbReference>
<evidence type="ECO:0000313" key="4">
    <source>
        <dbReference type="EMBL" id="HGT38231.1"/>
    </source>
</evidence>
<dbReference type="GO" id="GO:0019323">
    <property type="term" value="P:pentose catabolic process"/>
    <property type="evidence" value="ECO:0007669"/>
    <property type="project" value="TreeGrafter"/>
</dbReference>
<dbReference type="GO" id="GO:0005829">
    <property type="term" value="C:cytosol"/>
    <property type="evidence" value="ECO:0007669"/>
    <property type="project" value="TreeGrafter"/>
</dbReference>
<evidence type="ECO:0000256" key="1">
    <source>
        <dbReference type="ARBA" id="ARBA00022723"/>
    </source>
</evidence>
<name>A0A7C4LNQ3_9PLAN</name>
<keyword evidence="1" id="KW-0479">Metal-binding</keyword>